<proteinExistence type="predicted"/>
<dbReference type="AlphaFoldDB" id="A0A811QFA1"/>
<keyword evidence="2" id="KW-1185">Reference proteome</keyword>
<evidence type="ECO:0000313" key="1">
    <source>
        <dbReference type="EMBL" id="CAD6254776.1"/>
    </source>
</evidence>
<organism evidence="1 2">
    <name type="scientific">Miscanthus lutarioriparius</name>
    <dbReference type="NCBI Taxonomy" id="422564"/>
    <lineage>
        <taxon>Eukaryota</taxon>
        <taxon>Viridiplantae</taxon>
        <taxon>Streptophyta</taxon>
        <taxon>Embryophyta</taxon>
        <taxon>Tracheophyta</taxon>
        <taxon>Spermatophyta</taxon>
        <taxon>Magnoliopsida</taxon>
        <taxon>Liliopsida</taxon>
        <taxon>Poales</taxon>
        <taxon>Poaceae</taxon>
        <taxon>PACMAD clade</taxon>
        <taxon>Panicoideae</taxon>
        <taxon>Andropogonodae</taxon>
        <taxon>Andropogoneae</taxon>
        <taxon>Saccharinae</taxon>
        <taxon>Miscanthus</taxon>
    </lineage>
</organism>
<sequence length="201" mass="23366">MAPVGRQWSQFLEPLSDHWHLGCVTTHQSGSHHTSPSLLWRLSTYKFTRWASSDIYIYQDQAQGWKVTLYTEKTEYRKTRPGTRSTVHAFEGTKDFTLPVSKELMEKLGMYLVSFDRSEYGESDPNPRRDVKSKELDIKKMADQLDLGQKLYVLGSGWEDTLFGDASSIYLTGKHIDTTKYMLMKYATQNSDFRVKLYMLH</sequence>
<dbReference type="OrthoDB" id="294702at2759"/>
<dbReference type="Proteomes" id="UP000604825">
    <property type="component" value="Unassembled WGS sequence"/>
</dbReference>
<gene>
    <name evidence="1" type="ORF">NCGR_LOCUS38375</name>
</gene>
<name>A0A811QFA1_9POAL</name>
<dbReference type="PANTHER" id="PTHR45763">
    <property type="entry name" value="HYDROLASE, ALPHA/BETA FOLD FAMILY PROTEIN, EXPRESSED-RELATED"/>
    <property type="match status" value="1"/>
</dbReference>
<evidence type="ECO:0000313" key="2">
    <source>
        <dbReference type="Proteomes" id="UP000604825"/>
    </source>
</evidence>
<protein>
    <submittedName>
        <fullName evidence="1">Uncharacterized protein</fullName>
    </submittedName>
</protein>
<accession>A0A811QFA1</accession>
<dbReference type="PANTHER" id="PTHR45763:SF63">
    <property type="entry name" value="ALPHA_BETA FOLD FAMILY PROTEIN, PUTATIVE, EXPRESSED-RELATED"/>
    <property type="match status" value="1"/>
</dbReference>
<reference evidence="1" key="1">
    <citation type="submission" date="2020-10" db="EMBL/GenBank/DDBJ databases">
        <authorList>
            <person name="Han B."/>
            <person name="Lu T."/>
            <person name="Zhao Q."/>
            <person name="Huang X."/>
            <person name="Zhao Y."/>
        </authorList>
    </citation>
    <scope>NUCLEOTIDE SEQUENCE</scope>
</reference>
<comment type="caution">
    <text evidence="1">The sequence shown here is derived from an EMBL/GenBank/DDBJ whole genome shotgun (WGS) entry which is preliminary data.</text>
</comment>
<dbReference type="EMBL" id="CAJGYO010000009">
    <property type="protein sequence ID" value="CAD6254776.1"/>
    <property type="molecule type" value="Genomic_DNA"/>
</dbReference>